<reference evidence="3" key="1">
    <citation type="submission" date="2022-07" db="EMBL/GenBank/DDBJ databases">
        <title>Phylogenomic reconstructions and comparative analyses of Kickxellomycotina fungi.</title>
        <authorList>
            <person name="Reynolds N.K."/>
            <person name="Stajich J.E."/>
            <person name="Barry K."/>
            <person name="Grigoriev I.V."/>
            <person name="Crous P."/>
            <person name="Smith M.E."/>
        </authorList>
    </citation>
    <scope>NUCLEOTIDE SEQUENCE</scope>
    <source>
        <strain evidence="3">RSA 476</strain>
    </source>
</reference>
<evidence type="ECO:0000313" key="4">
    <source>
        <dbReference type="Proteomes" id="UP001140074"/>
    </source>
</evidence>
<dbReference type="GO" id="GO:0006338">
    <property type="term" value="P:chromatin remodeling"/>
    <property type="evidence" value="ECO:0007669"/>
    <property type="project" value="InterPro"/>
</dbReference>
<feature type="compositionally biased region" description="Polar residues" evidence="1">
    <location>
        <begin position="53"/>
        <end position="66"/>
    </location>
</feature>
<dbReference type="InterPro" id="IPR029523">
    <property type="entry name" value="INO80B/Ies2"/>
</dbReference>
<feature type="compositionally biased region" description="Polar residues" evidence="1">
    <location>
        <begin position="361"/>
        <end position="372"/>
    </location>
</feature>
<proteinExistence type="predicted"/>
<gene>
    <name evidence="3" type="primary">INO80B</name>
    <name evidence="3" type="ORF">GGH94_005114</name>
</gene>
<name>A0A9W8IE46_9FUNG</name>
<feature type="region of interest" description="Disordered" evidence="1">
    <location>
        <begin position="1"/>
        <end position="387"/>
    </location>
</feature>
<feature type="compositionally biased region" description="Basic residues" evidence="1">
    <location>
        <begin position="243"/>
        <end position="253"/>
    </location>
</feature>
<dbReference type="EMBL" id="JANBUY010000246">
    <property type="protein sequence ID" value="KAJ2861097.1"/>
    <property type="molecule type" value="Genomic_DNA"/>
</dbReference>
<feature type="compositionally biased region" description="Acidic residues" evidence="1">
    <location>
        <begin position="195"/>
        <end position="228"/>
    </location>
</feature>
<feature type="compositionally biased region" description="Acidic residues" evidence="1">
    <location>
        <begin position="161"/>
        <end position="170"/>
    </location>
</feature>
<evidence type="ECO:0000313" key="3">
    <source>
        <dbReference type="EMBL" id="KAJ2861097.1"/>
    </source>
</evidence>
<feature type="compositionally biased region" description="Basic residues" evidence="1">
    <location>
        <begin position="122"/>
        <end position="132"/>
    </location>
</feature>
<evidence type="ECO:0000259" key="2">
    <source>
        <dbReference type="SMART" id="SM01406"/>
    </source>
</evidence>
<feature type="compositionally biased region" description="Polar residues" evidence="1">
    <location>
        <begin position="292"/>
        <end position="302"/>
    </location>
</feature>
<sequence length="490" mass="52933">MPPKRKAARDAESSMSESTSASESSDVDAGTTPQTRLRRPGGRGGSSAPHSPALSTRRSTRLTAQAEQPPPSTNPRGRLTRGIRPGAPSKEVVTSPEPTRRGRGRGRGRVAVVSHGDSSATPRKRGRPPGKRVRLEVDDSDSASESESAMDSEDAVNSLEKDDDGEESEPESMAGSEEADALDRAKALKPARDDSEGEGEGEDGQANENDEEDEDDNDDDNDDGEAESVDMPVVRRPVGRPPGRGRGRGRGRPRAADSRPLERAVSSDLEDNDLIMRGSSQSDLDEEDGESGATTTANLTLRQRSKLTRDHDEELMELPTEAKRSKFSVEEAALRKSENARRRKFQSQQRADQLKHETINKLLNKQTSKGRNKVSENYDTRSTSADDNDVAPDVIRYVQRCRPVDAGMAANGEGDSSAVHIDCTLSLPLGVDISSVFPAATATTTTPATSYPPPEPICSVDGCQQKKKYSIESHAACSLEHWRLLKASNA</sequence>
<dbReference type="AlphaFoldDB" id="A0A9W8IE46"/>
<protein>
    <submittedName>
        <fullName evidence="3">INO80 complex subunit B</fullName>
    </submittedName>
</protein>
<comment type="caution">
    <text evidence="3">The sequence shown here is derived from an EMBL/GenBank/DDBJ whole genome shotgun (WGS) entry which is preliminary data.</text>
</comment>
<dbReference type="GO" id="GO:0003677">
    <property type="term" value="F:DNA binding"/>
    <property type="evidence" value="ECO:0007669"/>
    <property type="project" value="InterPro"/>
</dbReference>
<feature type="compositionally biased region" description="Basic and acidic residues" evidence="1">
    <location>
        <begin position="320"/>
        <end position="340"/>
    </location>
</feature>
<dbReference type="PRINTS" id="PR00929">
    <property type="entry name" value="ATHOOK"/>
</dbReference>
<feature type="compositionally biased region" description="Acidic residues" evidence="1">
    <location>
        <begin position="138"/>
        <end position="154"/>
    </location>
</feature>
<evidence type="ECO:0000256" key="1">
    <source>
        <dbReference type="SAM" id="MobiDB-lite"/>
    </source>
</evidence>
<feature type="domain" description="INO80 complex subunit B-like conserved region" evidence="2">
    <location>
        <begin position="331"/>
        <end position="408"/>
    </location>
</feature>
<feature type="compositionally biased region" description="Low complexity" evidence="1">
    <location>
        <begin position="13"/>
        <end position="35"/>
    </location>
</feature>
<dbReference type="Proteomes" id="UP001140074">
    <property type="component" value="Unassembled WGS sequence"/>
</dbReference>
<dbReference type="PANTHER" id="PTHR21561">
    <property type="entry name" value="INO80 COMPLEX SUBUNIT B"/>
    <property type="match status" value="1"/>
</dbReference>
<dbReference type="GO" id="GO:0031011">
    <property type="term" value="C:Ino80 complex"/>
    <property type="evidence" value="ECO:0007669"/>
    <property type="project" value="InterPro"/>
</dbReference>
<organism evidence="3 4">
    <name type="scientific">Coemansia aciculifera</name>
    <dbReference type="NCBI Taxonomy" id="417176"/>
    <lineage>
        <taxon>Eukaryota</taxon>
        <taxon>Fungi</taxon>
        <taxon>Fungi incertae sedis</taxon>
        <taxon>Zoopagomycota</taxon>
        <taxon>Kickxellomycotina</taxon>
        <taxon>Kickxellomycetes</taxon>
        <taxon>Kickxellales</taxon>
        <taxon>Kickxellaceae</taxon>
        <taxon>Coemansia</taxon>
    </lineage>
</organism>
<keyword evidence="4" id="KW-1185">Reference proteome</keyword>
<dbReference type="InterPro" id="IPR006880">
    <property type="entry name" value="INO80B_C"/>
</dbReference>
<accession>A0A9W8IE46</accession>
<dbReference type="Pfam" id="PF04795">
    <property type="entry name" value="PAPA-1"/>
    <property type="match status" value="1"/>
</dbReference>
<dbReference type="InterPro" id="IPR017956">
    <property type="entry name" value="AT_hook_DNA-bd_motif"/>
</dbReference>
<dbReference type="SMART" id="SM01406">
    <property type="entry name" value="PAPA-1"/>
    <property type="match status" value="1"/>
</dbReference>
<feature type="compositionally biased region" description="Basic and acidic residues" evidence="1">
    <location>
        <begin position="181"/>
        <end position="194"/>
    </location>
</feature>
<dbReference type="PANTHER" id="PTHR21561:SF12">
    <property type="entry name" value="INO80 COMPLEX SUBUNIT B"/>
    <property type="match status" value="1"/>
</dbReference>